<dbReference type="EMBL" id="CP093313">
    <property type="protein sequence ID" value="UWZ83464.1"/>
    <property type="molecule type" value="Genomic_DNA"/>
</dbReference>
<evidence type="ECO:0000256" key="1">
    <source>
        <dbReference type="SAM" id="SignalP"/>
    </source>
</evidence>
<gene>
    <name evidence="2" type="ORF">MOP44_23215</name>
</gene>
<keyword evidence="3" id="KW-1185">Reference proteome</keyword>
<dbReference type="AlphaFoldDB" id="A0A9J7BKV3"/>
<organism evidence="2 3">
    <name type="scientific">Occallatibacter riparius</name>
    <dbReference type="NCBI Taxonomy" id="1002689"/>
    <lineage>
        <taxon>Bacteria</taxon>
        <taxon>Pseudomonadati</taxon>
        <taxon>Acidobacteriota</taxon>
        <taxon>Terriglobia</taxon>
        <taxon>Terriglobales</taxon>
        <taxon>Acidobacteriaceae</taxon>
        <taxon>Occallatibacter</taxon>
    </lineage>
</organism>
<dbReference type="KEGG" id="orp:MOP44_23215"/>
<feature type="signal peptide" evidence="1">
    <location>
        <begin position="1"/>
        <end position="22"/>
    </location>
</feature>
<evidence type="ECO:0000313" key="2">
    <source>
        <dbReference type="EMBL" id="UWZ83464.1"/>
    </source>
</evidence>
<dbReference type="Proteomes" id="UP001059380">
    <property type="component" value="Chromosome"/>
</dbReference>
<evidence type="ECO:0000313" key="3">
    <source>
        <dbReference type="Proteomes" id="UP001059380"/>
    </source>
</evidence>
<reference evidence="2" key="1">
    <citation type="submission" date="2021-04" db="EMBL/GenBank/DDBJ databases">
        <title>Phylogenetic analysis of Acidobacteriaceae.</title>
        <authorList>
            <person name="Qiu L."/>
            <person name="Zhang Q."/>
        </authorList>
    </citation>
    <scope>NUCLEOTIDE SEQUENCE</scope>
    <source>
        <strain evidence="2">DSM 25168</strain>
    </source>
</reference>
<dbReference type="RefSeq" id="WP_260792799.1">
    <property type="nucleotide sequence ID" value="NZ_CP093313.1"/>
</dbReference>
<sequence length="178" mass="20332">MASRAWFLVLILPLFVAGGAAAQKEQRQTLTEAQIEKIREAGIDPNERIRLYTQFLDERADTIKGLTNRGKSAARAKRLDDELQDFVALTDEMGSNLDQYSERKADMRIALKKLNDLTPKWQSILRALPGEPGFDEARKEALEAWDDLADQAKRLLSEQTEYFALHKEEKGQERTEPK</sequence>
<keyword evidence="1" id="KW-0732">Signal</keyword>
<name>A0A9J7BKV3_9BACT</name>
<proteinExistence type="predicted"/>
<feature type="chain" id="PRO_5039918200" evidence="1">
    <location>
        <begin position="23"/>
        <end position="178"/>
    </location>
</feature>
<protein>
    <submittedName>
        <fullName evidence="2">Uncharacterized protein</fullName>
    </submittedName>
</protein>
<accession>A0A9J7BKV3</accession>